<dbReference type="Gene3D" id="2.160.10.10">
    <property type="entry name" value="Hexapeptide repeat proteins"/>
    <property type="match status" value="1"/>
</dbReference>
<dbReference type="GO" id="GO:0005737">
    <property type="term" value="C:cytoplasm"/>
    <property type="evidence" value="ECO:0007669"/>
    <property type="project" value="TreeGrafter"/>
</dbReference>
<name>A0A5N6F0R7_9EURO</name>
<feature type="transmembrane region" description="Helical" evidence="5">
    <location>
        <begin position="831"/>
        <end position="854"/>
    </location>
</feature>
<dbReference type="NCBIfam" id="TIGR02353">
    <property type="entry name" value="NRPS_term_dom"/>
    <property type="match status" value="1"/>
</dbReference>
<dbReference type="GO" id="GO:0016874">
    <property type="term" value="F:ligase activity"/>
    <property type="evidence" value="ECO:0007669"/>
    <property type="project" value="UniProtKB-KW"/>
</dbReference>
<dbReference type="Pfam" id="PF00550">
    <property type="entry name" value="PP-binding"/>
    <property type="match status" value="1"/>
</dbReference>
<keyword evidence="5" id="KW-0472">Membrane</keyword>
<dbReference type="PANTHER" id="PTHR45527:SF1">
    <property type="entry name" value="FATTY ACID SYNTHASE"/>
    <property type="match status" value="1"/>
</dbReference>
<dbReference type="InterPro" id="IPR010071">
    <property type="entry name" value="AA_adenyl_dom"/>
</dbReference>
<dbReference type="Proteomes" id="UP000326799">
    <property type="component" value="Unassembled WGS sequence"/>
</dbReference>
<evidence type="ECO:0000256" key="5">
    <source>
        <dbReference type="SAM" id="Phobius"/>
    </source>
</evidence>
<dbReference type="InterPro" id="IPR020845">
    <property type="entry name" value="AMP-binding_CS"/>
</dbReference>
<dbReference type="EMBL" id="ML733412">
    <property type="protein sequence ID" value="KAB8222414.1"/>
    <property type="molecule type" value="Genomic_DNA"/>
</dbReference>
<dbReference type="InterPro" id="IPR045851">
    <property type="entry name" value="AMP-bd_C_sf"/>
</dbReference>
<dbReference type="PROSITE" id="PS00455">
    <property type="entry name" value="AMP_BINDING"/>
    <property type="match status" value="1"/>
</dbReference>
<sequence length="1290" mass="139006">MGRRHYQPLIAEELELPECAIYDSQPAAPPRTLIDILDETVKAHPQHVAIDNGQTRLTYGQLQAEIASRAATLHAAGIGKGDYVGIRMTSGTVDLYVSILAVLTAGAAYVPVDVDDPDERANTVWTEAGVCAVLTDGPRLTPHCALVPSHESKSEKPTTEDTAWVIFTSGSTGKPKGVAVTHGSAATFVDAEAQLFLPERPIAPGDRVLAGLSVAFDASCEEMWLAWRNGACLVPAPRSLVKAGTDLGTFLIQQSISVVSTVPTLAAMWPSEALQGVRLLILGGEACPAELVGRLASKECTVWNTYGPTEATVVSCAAPLVAGQLVRIGLPLAGWQLAVIGSNGEPVAWGETGELVIAGAGLARYLDIEKDRVKFAPLVSLGWPRAYRTGDLVRADPQGLVFIGRDDEQVKLGGRRIELGEIDAILMMLPGVSAAASAIRRSETGTPLLIGYIVRDVAVSDTDREFLRDHLPAALVPFLINLKQLPLRTSGKVDRAALPWPPPSDKELAFKGSTGWLAEQWRRVLGVPIGEDTNFFDIGGTSLAAAQLVSLLRQRCPGFSVVDIYQHPTLLEMAYRVDQLTSTQKRMRVVKPQPTWTGYVQFGILLGFFTFESLRWFILMGLFKASATSLIGPVTWAERLVIPHWVFLVCWMLFVTIPGRVLTTATVGRILMAGVRPGNYPRGGWVHLRLWAAERFVTLNGINAIIGTQWCRRYAWLLGCRVDPSVQIHALPPITGLASYGASSVVEPDADLAGWWLDGDMLRIGTIQISIGARVGTRAVLLPGTVVEPFAEVQPGVCVDGTIKGDDADFHEKHTTESDGTWSMLRYTLTLLLIDVLPAVSAIPAVALCAYVSWHAKIEQGLLATILVLVIPVTVLSIISYAALLTGLIRFAARYMVPGIYSSRGVHAWAAWLTHRLMSDARAGLFAFYASLLTPMWLRLLGAHIGREVEASTIVAPPSLLHADDGSFLADDVLLAPFELKGGKLVLGASSIGKRSFVGNSGIVRLDHSTPDGSLIGVLGSAPAPSQIRAGSSWLGRPAICIPRRMDELPNPRLAFDPPLRLKIARGAVESMRIIPLVISALLIESLVVSMLTVLDHCALTIAILAGGILLFTAGVVSCLIATAAKWVLMPNVAAGHQHPLWSSFVWRNELALTFVESLALPWMLRLLYGTPLLNMWLRTMGAEIGQGVWCETHRLPEAELVSLADGVTVNRQCVMQTHLFHDRLMRLDRVTLKDGATLGPAAIPLPGTIIGSGSTIGPLSLVMRGEHVPDSSHWLGNPIRPWEGAPKGA</sequence>
<gene>
    <name evidence="7" type="ORF">BDV33DRAFT_201402</name>
</gene>
<dbReference type="InterPro" id="IPR011004">
    <property type="entry name" value="Trimer_LpxA-like_sf"/>
</dbReference>
<dbReference type="SUPFAM" id="SSF47336">
    <property type="entry name" value="ACP-like"/>
    <property type="match status" value="1"/>
</dbReference>
<evidence type="ECO:0000256" key="1">
    <source>
        <dbReference type="ARBA" id="ARBA00022450"/>
    </source>
</evidence>
<comment type="similarity">
    <text evidence="4">Belongs to the NRP synthetase family.</text>
</comment>
<dbReference type="InterPro" id="IPR036736">
    <property type="entry name" value="ACP-like_sf"/>
</dbReference>
<keyword evidence="3" id="KW-0436">Ligase</keyword>
<dbReference type="InterPro" id="IPR020806">
    <property type="entry name" value="PKS_PP-bd"/>
</dbReference>
<dbReference type="SUPFAM" id="SSF51161">
    <property type="entry name" value="Trimeric LpxA-like enzymes"/>
    <property type="match status" value="2"/>
</dbReference>
<keyword evidence="8" id="KW-1185">Reference proteome</keyword>
<keyword evidence="5" id="KW-0812">Transmembrane</keyword>
<dbReference type="GO" id="GO:0043041">
    <property type="term" value="P:amino acid activation for nonribosomal peptide biosynthetic process"/>
    <property type="evidence" value="ECO:0007669"/>
    <property type="project" value="TreeGrafter"/>
</dbReference>
<keyword evidence="2" id="KW-0597">Phosphoprotein</keyword>
<dbReference type="CDD" id="cd05930">
    <property type="entry name" value="A_NRPS"/>
    <property type="match status" value="1"/>
</dbReference>
<dbReference type="GO" id="GO:0031177">
    <property type="term" value="F:phosphopantetheine binding"/>
    <property type="evidence" value="ECO:0007669"/>
    <property type="project" value="InterPro"/>
</dbReference>
<dbReference type="Gene3D" id="3.30.300.30">
    <property type="match status" value="1"/>
</dbReference>
<feature type="transmembrane region" description="Helical" evidence="5">
    <location>
        <begin position="642"/>
        <end position="662"/>
    </location>
</feature>
<reference evidence="7 8" key="1">
    <citation type="submission" date="2019-04" db="EMBL/GenBank/DDBJ databases">
        <title>Fungal friends and foes A comparative genomics study of 23 Aspergillus species from section Flavi.</title>
        <authorList>
            <consortium name="DOE Joint Genome Institute"/>
            <person name="Kjaerbolling I."/>
            <person name="Vesth T.C."/>
            <person name="Frisvad J.C."/>
            <person name="Nybo J.L."/>
            <person name="Theobald S."/>
            <person name="Kildgaard S."/>
            <person name="Petersen T.I."/>
            <person name="Kuo A."/>
            <person name="Sato A."/>
            <person name="Lyhne E.K."/>
            <person name="Kogle M.E."/>
            <person name="Wiebenga A."/>
            <person name="Kun R.S."/>
            <person name="Lubbers R.J."/>
            <person name="Makela M.R."/>
            <person name="Barry K."/>
            <person name="Chovatia M."/>
            <person name="Clum A."/>
            <person name="Daum C."/>
            <person name="Haridas S."/>
            <person name="He G."/>
            <person name="LaButti K."/>
            <person name="Lipzen A."/>
            <person name="Mondo S."/>
            <person name="Pangilinan J."/>
            <person name="Riley R."/>
            <person name="Salamov A."/>
            <person name="Simmons B.A."/>
            <person name="Magnuson J.K."/>
            <person name="Henrissat B."/>
            <person name="Mortensen U.H."/>
            <person name="Larsen T.O."/>
            <person name="De vries R.P."/>
            <person name="Grigoriev I.V."/>
            <person name="Machida M."/>
            <person name="Baker S.E."/>
            <person name="Andersen M.R."/>
        </authorList>
    </citation>
    <scope>NUCLEOTIDE SEQUENCE [LARGE SCALE GENOMIC DNA]</scope>
    <source>
        <strain evidence="7 8">CBS 126849</strain>
    </source>
</reference>
<dbReference type="GO" id="GO:0044550">
    <property type="term" value="P:secondary metabolite biosynthetic process"/>
    <property type="evidence" value="ECO:0007669"/>
    <property type="project" value="TreeGrafter"/>
</dbReference>
<dbReference type="SMART" id="SM00823">
    <property type="entry name" value="PKS_PP"/>
    <property type="match status" value="1"/>
</dbReference>
<evidence type="ECO:0000313" key="7">
    <source>
        <dbReference type="EMBL" id="KAB8222414.1"/>
    </source>
</evidence>
<feature type="transmembrane region" description="Helical" evidence="5">
    <location>
        <begin position="1100"/>
        <end position="1122"/>
    </location>
</feature>
<organism evidence="7 8">
    <name type="scientific">Aspergillus novoparasiticus</name>
    <dbReference type="NCBI Taxonomy" id="986946"/>
    <lineage>
        <taxon>Eukaryota</taxon>
        <taxon>Fungi</taxon>
        <taxon>Dikarya</taxon>
        <taxon>Ascomycota</taxon>
        <taxon>Pezizomycotina</taxon>
        <taxon>Eurotiomycetes</taxon>
        <taxon>Eurotiomycetidae</taxon>
        <taxon>Eurotiales</taxon>
        <taxon>Aspergillaceae</taxon>
        <taxon>Aspergillus</taxon>
        <taxon>Aspergillus subgen. Circumdati</taxon>
    </lineage>
</organism>
<feature type="domain" description="Carrier" evidence="6">
    <location>
        <begin position="508"/>
        <end position="581"/>
    </location>
</feature>
<feature type="transmembrane region" description="Helical" evidence="5">
    <location>
        <begin position="866"/>
        <end position="889"/>
    </location>
</feature>
<dbReference type="SUPFAM" id="SSF56801">
    <property type="entry name" value="Acetyl-CoA synthetase-like"/>
    <property type="match status" value="1"/>
</dbReference>
<dbReference type="InterPro" id="IPR012728">
    <property type="entry name" value="Pls/PosA_C"/>
</dbReference>
<proteinExistence type="inferred from homology"/>
<evidence type="ECO:0000256" key="3">
    <source>
        <dbReference type="ARBA" id="ARBA00022598"/>
    </source>
</evidence>
<keyword evidence="1" id="KW-0596">Phosphopantetheine</keyword>
<dbReference type="InterPro" id="IPR042099">
    <property type="entry name" value="ANL_N_sf"/>
</dbReference>
<dbReference type="InterPro" id="IPR009081">
    <property type="entry name" value="PP-bd_ACP"/>
</dbReference>
<feature type="transmembrane region" description="Helical" evidence="5">
    <location>
        <begin position="596"/>
        <end position="622"/>
    </location>
</feature>
<evidence type="ECO:0000259" key="6">
    <source>
        <dbReference type="PROSITE" id="PS50075"/>
    </source>
</evidence>
<accession>A0A5N6F0R7</accession>
<dbReference type="Gene3D" id="1.10.1200.10">
    <property type="entry name" value="ACP-like"/>
    <property type="match status" value="1"/>
</dbReference>
<keyword evidence="5" id="KW-1133">Transmembrane helix</keyword>
<dbReference type="PANTHER" id="PTHR45527">
    <property type="entry name" value="NONRIBOSOMAL PEPTIDE SYNTHETASE"/>
    <property type="match status" value="1"/>
</dbReference>
<dbReference type="Pfam" id="PF00501">
    <property type="entry name" value="AMP-binding"/>
    <property type="match status" value="1"/>
</dbReference>
<evidence type="ECO:0000313" key="8">
    <source>
        <dbReference type="Proteomes" id="UP000326799"/>
    </source>
</evidence>
<dbReference type="Gene3D" id="3.40.50.12780">
    <property type="entry name" value="N-terminal domain of ligase-like"/>
    <property type="match status" value="1"/>
</dbReference>
<evidence type="ECO:0000256" key="2">
    <source>
        <dbReference type="ARBA" id="ARBA00022553"/>
    </source>
</evidence>
<feature type="transmembrane region" description="Helical" evidence="5">
    <location>
        <begin position="1074"/>
        <end position="1094"/>
    </location>
</feature>
<dbReference type="NCBIfam" id="TIGR01733">
    <property type="entry name" value="AA-adenyl-dom"/>
    <property type="match status" value="1"/>
</dbReference>
<dbReference type="PROSITE" id="PS50075">
    <property type="entry name" value="CARRIER"/>
    <property type="match status" value="1"/>
</dbReference>
<protein>
    <recommendedName>
        <fullName evidence="6">Carrier domain-containing protein</fullName>
    </recommendedName>
</protein>
<evidence type="ECO:0000256" key="4">
    <source>
        <dbReference type="ARBA" id="ARBA00029454"/>
    </source>
</evidence>
<dbReference type="InterPro" id="IPR000873">
    <property type="entry name" value="AMP-dep_synth/lig_dom"/>
</dbReference>